<name>Q7NKC3_GLOVI</name>
<feature type="signal peptide" evidence="1">
    <location>
        <begin position="1"/>
        <end position="25"/>
    </location>
</feature>
<dbReference type="AlphaFoldDB" id="Q7NKC3"/>
<evidence type="ECO:0000313" key="2">
    <source>
        <dbReference type="EMBL" id="BAC89496.1"/>
    </source>
</evidence>
<dbReference type="HOGENOM" id="CLU_177665_0_0_3"/>
<reference evidence="2 3" key="1">
    <citation type="journal article" date="2003" name="DNA Res.">
        <title>Complete genome structure of Gloeobacter violaceus PCC 7421, a cyanobacterium that lacks thylakoids.</title>
        <authorList>
            <person name="Nakamura Y."/>
            <person name="Kaneko T."/>
            <person name="Sato S."/>
            <person name="Mimuro M."/>
            <person name="Miyashita H."/>
            <person name="Tsuchiya T."/>
            <person name="Sasamoto S."/>
            <person name="Watanabe A."/>
            <person name="Kawashima K."/>
            <person name="Kishida Y."/>
            <person name="Kiyokawa C."/>
            <person name="Kohara M."/>
            <person name="Matsumoto M."/>
            <person name="Matsuno A."/>
            <person name="Nakazaki N."/>
            <person name="Shimpo S."/>
            <person name="Takeuchi C."/>
            <person name="Yamada M."/>
            <person name="Tabata S."/>
        </authorList>
    </citation>
    <scope>NUCLEOTIDE SEQUENCE [LARGE SCALE GENOMIC DNA]</scope>
    <source>
        <strain evidence="3">ATCC 29082 / PCC 7421</strain>
    </source>
</reference>
<dbReference type="STRING" id="251221.gene:10759044"/>
<dbReference type="EnsemblBacteria" id="BAC89496">
    <property type="protein sequence ID" value="BAC89496"/>
    <property type="gene ID" value="BAC89496"/>
</dbReference>
<dbReference type="EMBL" id="BA000045">
    <property type="protein sequence ID" value="BAC89496.1"/>
    <property type="molecule type" value="Genomic_DNA"/>
</dbReference>
<dbReference type="Proteomes" id="UP000000557">
    <property type="component" value="Chromosome"/>
</dbReference>
<keyword evidence="3" id="KW-1185">Reference proteome</keyword>
<organism evidence="2 3">
    <name type="scientific">Gloeobacter violaceus (strain ATCC 29082 / PCC 7421)</name>
    <dbReference type="NCBI Taxonomy" id="251221"/>
    <lineage>
        <taxon>Bacteria</taxon>
        <taxon>Bacillati</taxon>
        <taxon>Cyanobacteriota</taxon>
        <taxon>Cyanophyceae</taxon>
        <taxon>Gloeobacterales</taxon>
        <taxon>Gloeobacteraceae</taxon>
        <taxon>Gloeobacter</taxon>
    </lineage>
</organism>
<protein>
    <submittedName>
        <fullName evidence="2">Glr1555 protein</fullName>
    </submittedName>
</protein>
<evidence type="ECO:0000313" key="3">
    <source>
        <dbReference type="Proteomes" id="UP000000557"/>
    </source>
</evidence>
<dbReference type="InParanoid" id="Q7NKC3"/>
<feature type="chain" id="PRO_5004291883" evidence="1">
    <location>
        <begin position="26"/>
        <end position="104"/>
    </location>
</feature>
<dbReference type="OrthoDB" id="4869430at2"/>
<gene>
    <name evidence="2" type="ordered locus">glr1555</name>
</gene>
<dbReference type="PhylomeDB" id="Q7NKC3"/>
<dbReference type="KEGG" id="gvi:glr1555"/>
<proteinExistence type="predicted"/>
<reference evidence="2 3" key="2">
    <citation type="journal article" date="2003" name="DNA Res.">
        <title>Complete genome structure of Gloeobacter violaceus PCC 7421, a cyanobacterium that lacks thylakoids (supplement).</title>
        <authorList>
            <person name="Nakamura Y."/>
            <person name="Kaneko T."/>
            <person name="Sato S."/>
            <person name="Mimuro M."/>
            <person name="Miyashita H."/>
            <person name="Tsuchiya T."/>
            <person name="Sasamoto S."/>
            <person name="Watanabe A."/>
            <person name="Kawashima K."/>
            <person name="Kishida Y."/>
            <person name="Kiyokawa C."/>
            <person name="Kohara M."/>
            <person name="Matsumoto M."/>
            <person name="Matsuno A."/>
            <person name="Nakazaki N."/>
            <person name="Shimpo S."/>
            <person name="Takeuchi C."/>
            <person name="Yamada M."/>
            <person name="Tabata S."/>
        </authorList>
    </citation>
    <scope>NUCLEOTIDE SEQUENCE [LARGE SCALE GENOMIC DNA]</scope>
    <source>
        <strain evidence="3">ATCC 29082 / PCC 7421</strain>
    </source>
</reference>
<keyword evidence="1" id="KW-0732">Signal</keyword>
<accession>Q7NKC3</accession>
<sequence>MNRLGALVGLGLALPLLVPTAACQAQVRKETSMFTGTLRFIDIETGVWQLVTPQGKYQLRFKNRPADLKTLEGKTVQVRGTVRDDLMTTTMAGTVLEVESLGAS</sequence>
<evidence type="ECO:0000256" key="1">
    <source>
        <dbReference type="SAM" id="SignalP"/>
    </source>
</evidence>